<evidence type="ECO:0000313" key="1">
    <source>
        <dbReference type="EMBL" id="ORY84779.1"/>
    </source>
</evidence>
<comment type="caution">
    <text evidence="1">The sequence shown here is derived from an EMBL/GenBank/DDBJ whole genome shotgun (WGS) entry which is preliminary data.</text>
</comment>
<dbReference type="GeneID" id="63785448"/>
<accession>A0A1Y2FLH3</accession>
<sequence length="149" mass="16109">MPPYLSHALYQHKTSQRHKQNKTKTTTMATKTEAITVTAQVLEAEVGAFRLATRDVEAIMREASLETAAMLASISRMETAICTKNNISAGPPVISTPLTSVSIPATPPSSPLLAVCVLESLNSGRTPSSRCSDWCRAQHLLHHGKLSQE</sequence>
<dbReference type="Proteomes" id="UP000193685">
    <property type="component" value="Unassembled WGS sequence"/>
</dbReference>
<reference evidence="1 2" key="1">
    <citation type="submission" date="2016-07" db="EMBL/GenBank/DDBJ databases">
        <title>Pervasive Adenine N6-methylation of Active Genes in Fungi.</title>
        <authorList>
            <consortium name="DOE Joint Genome Institute"/>
            <person name="Mondo S.J."/>
            <person name="Dannebaum R.O."/>
            <person name="Kuo R.C."/>
            <person name="Labutti K."/>
            <person name="Haridas S."/>
            <person name="Kuo A."/>
            <person name="Salamov A."/>
            <person name="Ahrendt S.R."/>
            <person name="Lipzen A."/>
            <person name="Sullivan W."/>
            <person name="Andreopoulos W.B."/>
            <person name="Clum A."/>
            <person name="Lindquist E."/>
            <person name="Daum C."/>
            <person name="Ramamoorthy G.K."/>
            <person name="Gryganskyi A."/>
            <person name="Culley D."/>
            <person name="Magnuson J.K."/>
            <person name="James T.Y."/>
            <person name="O'Malley M.A."/>
            <person name="Stajich J.E."/>
            <person name="Spatafora J.W."/>
            <person name="Visel A."/>
            <person name="Grigoriev I.V."/>
        </authorList>
    </citation>
    <scope>NUCLEOTIDE SEQUENCE [LARGE SCALE GENOMIC DNA]</scope>
    <source>
        <strain evidence="1 2">12-1054</strain>
    </source>
</reference>
<dbReference type="RefSeq" id="XP_040726562.1">
    <property type="nucleotide sequence ID" value="XM_040868849.1"/>
</dbReference>
<dbReference type="AlphaFoldDB" id="A0A1Y2FLH3"/>
<dbReference type="EMBL" id="MCFI01000005">
    <property type="protein sequence ID" value="ORY84779.1"/>
    <property type="molecule type" value="Genomic_DNA"/>
</dbReference>
<keyword evidence="2" id="KW-1185">Reference proteome</keyword>
<proteinExistence type="predicted"/>
<evidence type="ECO:0000313" key="2">
    <source>
        <dbReference type="Proteomes" id="UP000193685"/>
    </source>
</evidence>
<name>A0A1Y2FLH3_PROLT</name>
<protein>
    <submittedName>
        <fullName evidence="1">Uncharacterized protein</fullName>
    </submittedName>
</protein>
<gene>
    <name evidence="1" type="ORF">BCR37DRAFT_377536</name>
</gene>
<organism evidence="1 2">
    <name type="scientific">Protomyces lactucae-debilis</name>
    <dbReference type="NCBI Taxonomy" id="2754530"/>
    <lineage>
        <taxon>Eukaryota</taxon>
        <taxon>Fungi</taxon>
        <taxon>Dikarya</taxon>
        <taxon>Ascomycota</taxon>
        <taxon>Taphrinomycotina</taxon>
        <taxon>Taphrinomycetes</taxon>
        <taxon>Taphrinales</taxon>
        <taxon>Protomycetaceae</taxon>
        <taxon>Protomyces</taxon>
    </lineage>
</organism>